<proteinExistence type="predicted"/>
<organism evidence="1 2">
    <name type="scientific">Candidatus Nitrosymbiomonas proteolyticus</name>
    <dbReference type="NCBI Taxonomy" id="2608984"/>
    <lineage>
        <taxon>Bacteria</taxon>
        <taxon>Bacillati</taxon>
        <taxon>Armatimonadota</taxon>
        <taxon>Armatimonadota incertae sedis</taxon>
        <taxon>Candidatus Nitrosymbiomonas</taxon>
    </lineage>
</organism>
<gene>
    <name evidence="1" type="ORF">NPRO_23760</name>
</gene>
<dbReference type="AlphaFoldDB" id="A0A809SB74"/>
<reference evidence="1" key="1">
    <citation type="journal article" name="DNA Res.">
        <title>The physiological potential of anammox bacteria as revealed by their core genome structure.</title>
        <authorList>
            <person name="Okubo T."/>
            <person name="Toyoda A."/>
            <person name="Fukuhara K."/>
            <person name="Uchiyama I."/>
            <person name="Harigaya Y."/>
            <person name="Kuroiwa M."/>
            <person name="Suzuki T."/>
            <person name="Murakami Y."/>
            <person name="Suwa Y."/>
            <person name="Takami H."/>
        </authorList>
    </citation>
    <scope>NUCLEOTIDE SEQUENCE</scope>
    <source>
        <strain evidence="1">317325-2</strain>
    </source>
</reference>
<evidence type="ECO:0000313" key="2">
    <source>
        <dbReference type="Proteomes" id="UP000662873"/>
    </source>
</evidence>
<evidence type="ECO:0000313" key="1">
    <source>
        <dbReference type="EMBL" id="BBO24781.1"/>
    </source>
</evidence>
<accession>A0A809SB74</accession>
<sequence>MVDGKLPEGLQLTEDEAFALLAMCLMSPQSIDRTVESALRKLAEYCIVTSNHKESITNPKSRQELRELKSTGA</sequence>
<dbReference type="EMBL" id="AP021858">
    <property type="protein sequence ID" value="BBO24781.1"/>
    <property type="molecule type" value="Genomic_DNA"/>
</dbReference>
<protein>
    <submittedName>
        <fullName evidence="1">Uncharacterized protein</fullName>
    </submittedName>
</protein>
<name>A0A809SB74_9BACT</name>
<dbReference type="Proteomes" id="UP000662873">
    <property type="component" value="Chromosome"/>
</dbReference>
<dbReference type="KEGG" id="npy:NPRO_23760"/>